<dbReference type="Pfam" id="PF04466">
    <property type="entry name" value="Terminase_3"/>
    <property type="match status" value="1"/>
</dbReference>
<proteinExistence type="predicted"/>
<dbReference type="InterPro" id="IPR035412">
    <property type="entry name" value="Terminase_L_N"/>
</dbReference>
<evidence type="ECO:0000313" key="2">
    <source>
        <dbReference type="EMBL" id="CUN99582.1"/>
    </source>
</evidence>
<organism evidence="2 3">
    <name type="scientific">Flavonifractor plautii</name>
    <name type="common">Fusobacterium plautii</name>
    <dbReference type="NCBI Taxonomy" id="292800"/>
    <lineage>
        <taxon>Bacteria</taxon>
        <taxon>Bacillati</taxon>
        <taxon>Bacillota</taxon>
        <taxon>Clostridia</taxon>
        <taxon>Eubacteriales</taxon>
        <taxon>Oscillospiraceae</taxon>
        <taxon>Flavonifractor</taxon>
    </lineage>
</organism>
<accession>A0A174BF01</accession>
<sequence>MARRKPNQPTGEIKLELGELYPKQWQFIESKARYTAYGGARGGGKTHVLIRACIRGALQYPGIKILILRRTYPELEQTIIQPMNKLVNSATMDGRPCGDLIATYNGTMRMLFFANGSTVKFGHLQSAAAITEYQGQEYDWIFMDEATHFTEYEFRTMGATLRGVNEIPKHFYLTCNPGGVGHQWVKRLFVTREYEGVESGRDYSFIPATVEDNKELLKASPEYIQMLDTLPEDIRAAHRYGDWDAMAGQYFSEFRRERHVVKPFIVPKEWPRYRAFDYGLDMFACYWFAIDFDDRVWVYREYCESGLIVSEAAAAMRRLTPPGEQIQFTVAPPDMWSTQKDTGRTMAEIFMENGIGIVRASSQRVQGWMVVKEFLKERPDGRPGMLFTEDCPRMIRDLPALQHDEKNPSDCAKEPHEITHSPDALRYGLIYRMMGARLEPVRPERDDVDYVEEYDDYMTGGEAADGYLSYGG</sequence>
<dbReference type="AlphaFoldDB" id="A0A174BF01"/>
<dbReference type="EMBL" id="CYZT01000032">
    <property type="protein sequence ID" value="CUN99582.1"/>
    <property type="molecule type" value="Genomic_DNA"/>
</dbReference>
<name>A0A174BF01_FLAPL</name>
<evidence type="ECO:0000259" key="1">
    <source>
        <dbReference type="Pfam" id="PF04466"/>
    </source>
</evidence>
<feature type="domain" description="Phage terminase large subunit N-terminal" evidence="1">
    <location>
        <begin position="32"/>
        <end position="218"/>
    </location>
</feature>
<protein>
    <submittedName>
        <fullName evidence="2">Uncharacterized conserved protein</fullName>
    </submittedName>
</protein>
<dbReference type="Gene3D" id="3.40.50.300">
    <property type="entry name" value="P-loop containing nucleotide triphosphate hydrolases"/>
    <property type="match status" value="1"/>
</dbReference>
<evidence type="ECO:0000313" key="3">
    <source>
        <dbReference type="Proteomes" id="UP000095746"/>
    </source>
</evidence>
<reference evidence="2 3" key="1">
    <citation type="submission" date="2015-09" db="EMBL/GenBank/DDBJ databases">
        <authorList>
            <consortium name="Pathogen Informatics"/>
        </authorList>
    </citation>
    <scope>NUCLEOTIDE SEQUENCE [LARGE SCALE GENOMIC DNA]</scope>
    <source>
        <strain evidence="2 3">2789STDY5608854</strain>
    </source>
</reference>
<dbReference type="Proteomes" id="UP000095746">
    <property type="component" value="Unassembled WGS sequence"/>
</dbReference>
<dbReference type="InterPro" id="IPR027417">
    <property type="entry name" value="P-loop_NTPase"/>
</dbReference>
<dbReference type="Gene3D" id="3.30.420.280">
    <property type="match status" value="1"/>
</dbReference>
<gene>
    <name evidence="2" type="ORF">ERS852411_00807</name>
</gene>